<proteinExistence type="predicted"/>
<dbReference type="EMBL" id="JACIJK010000007">
    <property type="protein sequence ID" value="MBB5715682.1"/>
    <property type="molecule type" value="Genomic_DNA"/>
</dbReference>
<keyword evidence="1" id="KW-0812">Transmembrane</keyword>
<evidence type="ECO:0000313" key="3">
    <source>
        <dbReference type="Proteomes" id="UP000546200"/>
    </source>
</evidence>
<keyword evidence="1" id="KW-1133">Transmembrane helix</keyword>
<comment type="caution">
    <text evidence="2">The sequence shown here is derived from an EMBL/GenBank/DDBJ whole genome shotgun (WGS) entry which is preliminary data.</text>
</comment>
<protein>
    <submittedName>
        <fullName evidence="2">CHASE2 domain-containing sensor protein</fullName>
    </submittedName>
</protein>
<name>A0A7W9BEH1_9SPHN</name>
<dbReference type="Proteomes" id="UP000546200">
    <property type="component" value="Unassembled WGS sequence"/>
</dbReference>
<dbReference type="GO" id="GO:0016020">
    <property type="term" value="C:membrane"/>
    <property type="evidence" value="ECO:0007669"/>
    <property type="project" value="InterPro"/>
</dbReference>
<dbReference type="InterPro" id="IPR004891">
    <property type="entry name" value="Mercury-R_MerC"/>
</dbReference>
<gene>
    <name evidence="2" type="ORF">FHS94_002537</name>
</gene>
<dbReference type="RefSeq" id="WP_184058238.1">
    <property type="nucleotide sequence ID" value="NZ_JACIJK010000007.1"/>
</dbReference>
<organism evidence="2 3">
    <name type="scientific">Sphingomonas aerophila</name>
    <dbReference type="NCBI Taxonomy" id="1344948"/>
    <lineage>
        <taxon>Bacteria</taxon>
        <taxon>Pseudomonadati</taxon>
        <taxon>Pseudomonadota</taxon>
        <taxon>Alphaproteobacteria</taxon>
        <taxon>Sphingomonadales</taxon>
        <taxon>Sphingomonadaceae</taxon>
        <taxon>Sphingomonas</taxon>
    </lineage>
</organism>
<dbReference type="GO" id="GO:0015097">
    <property type="term" value="F:mercury ion transmembrane transporter activity"/>
    <property type="evidence" value="ECO:0007669"/>
    <property type="project" value="InterPro"/>
</dbReference>
<feature type="transmembrane region" description="Helical" evidence="1">
    <location>
        <begin position="81"/>
        <end position="98"/>
    </location>
</feature>
<dbReference type="Pfam" id="PF03203">
    <property type="entry name" value="MerC"/>
    <property type="match status" value="1"/>
</dbReference>
<accession>A0A7W9BEH1</accession>
<evidence type="ECO:0000313" key="2">
    <source>
        <dbReference type="EMBL" id="MBB5715682.1"/>
    </source>
</evidence>
<feature type="transmembrane region" description="Helical" evidence="1">
    <location>
        <begin position="52"/>
        <end position="69"/>
    </location>
</feature>
<reference evidence="2 3" key="1">
    <citation type="submission" date="2020-08" db="EMBL/GenBank/DDBJ databases">
        <title>Genomic Encyclopedia of Type Strains, Phase IV (KMG-IV): sequencing the most valuable type-strain genomes for metagenomic binning, comparative biology and taxonomic classification.</title>
        <authorList>
            <person name="Goeker M."/>
        </authorList>
    </citation>
    <scope>NUCLEOTIDE SEQUENCE [LARGE SCALE GENOMIC DNA]</scope>
    <source>
        <strain evidence="2 3">DSM 100044</strain>
    </source>
</reference>
<feature type="transmembrane region" description="Helical" evidence="1">
    <location>
        <begin position="18"/>
        <end position="40"/>
    </location>
</feature>
<evidence type="ECO:0000256" key="1">
    <source>
        <dbReference type="SAM" id="Phobius"/>
    </source>
</evidence>
<sequence length="130" mass="13766">MSGGYDLTVARTDWADRVAIGTSIACLLHCVGLPLIVAALPALSVVVVPESFHLWVLAVAIPLALVALWQGRARHRRRWPLIVGVAGLTLLAAGALAFDHDSEVPATVAGSLVLALAHISNWRLRQGQPV</sequence>
<keyword evidence="3" id="KW-1185">Reference proteome</keyword>
<keyword evidence="1" id="KW-0472">Membrane</keyword>
<dbReference type="AlphaFoldDB" id="A0A7W9BEH1"/>